<accession>A0AAV7EW84</accession>
<keyword evidence="1" id="KW-1133">Transmembrane helix</keyword>
<protein>
    <recommendedName>
        <fullName evidence="2">DUF7610 domain-containing protein</fullName>
    </recommendedName>
</protein>
<reference evidence="3 4" key="1">
    <citation type="submission" date="2021-07" db="EMBL/GenBank/DDBJ databases">
        <title>The Aristolochia fimbriata genome: insights into angiosperm evolution, floral development and chemical biosynthesis.</title>
        <authorList>
            <person name="Jiao Y."/>
        </authorList>
    </citation>
    <scope>NUCLEOTIDE SEQUENCE [LARGE SCALE GENOMIC DNA]</scope>
    <source>
        <strain evidence="3">IBCAS-2021</strain>
        <tissue evidence="3">Leaf</tissue>
    </source>
</reference>
<feature type="domain" description="DUF7610" evidence="2">
    <location>
        <begin position="5"/>
        <end position="79"/>
    </location>
</feature>
<evidence type="ECO:0000256" key="1">
    <source>
        <dbReference type="SAM" id="Phobius"/>
    </source>
</evidence>
<evidence type="ECO:0000313" key="3">
    <source>
        <dbReference type="EMBL" id="KAG9452380.1"/>
    </source>
</evidence>
<keyword evidence="1" id="KW-0812">Transmembrane</keyword>
<keyword evidence="4" id="KW-1185">Reference proteome</keyword>
<keyword evidence="1" id="KW-0472">Membrane</keyword>
<feature type="transmembrane region" description="Helical" evidence="1">
    <location>
        <begin position="156"/>
        <end position="177"/>
    </location>
</feature>
<name>A0AAV7EW84_ARIFI</name>
<dbReference type="Proteomes" id="UP000825729">
    <property type="component" value="Unassembled WGS sequence"/>
</dbReference>
<dbReference type="AlphaFoldDB" id="A0AAV7EW84"/>
<proteinExistence type="predicted"/>
<comment type="caution">
    <text evidence="3">The sequence shown here is derived from an EMBL/GenBank/DDBJ whole genome shotgun (WGS) entry which is preliminary data.</text>
</comment>
<dbReference type="Pfam" id="PF24583">
    <property type="entry name" value="DUF7610"/>
    <property type="match status" value="1"/>
</dbReference>
<dbReference type="EMBL" id="JAINDJ010000003">
    <property type="protein sequence ID" value="KAG9452380.1"/>
    <property type="molecule type" value="Genomic_DNA"/>
</dbReference>
<dbReference type="InterPro" id="IPR056029">
    <property type="entry name" value="DUF7610"/>
</dbReference>
<organism evidence="3 4">
    <name type="scientific">Aristolochia fimbriata</name>
    <name type="common">White veined hardy Dutchman's pipe vine</name>
    <dbReference type="NCBI Taxonomy" id="158543"/>
    <lineage>
        <taxon>Eukaryota</taxon>
        <taxon>Viridiplantae</taxon>
        <taxon>Streptophyta</taxon>
        <taxon>Embryophyta</taxon>
        <taxon>Tracheophyta</taxon>
        <taxon>Spermatophyta</taxon>
        <taxon>Magnoliopsida</taxon>
        <taxon>Magnoliidae</taxon>
        <taxon>Piperales</taxon>
        <taxon>Aristolochiaceae</taxon>
        <taxon>Aristolochia</taxon>
    </lineage>
</organism>
<evidence type="ECO:0000259" key="2">
    <source>
        <dbReference type="Pfam" id="PF24583"/>
    </source>
</evidence>
<gene>
    <name evidence="3" type="ORF">H6P81_005284</name>
</gene>
<evidence type="ECO:0000313" key="4">
    <source>
        <dbReference type="Proteomes" id="UP000825729"/>
    </source>
</evidence>
<sequence>MAKRLRKKLEELETDLSKLVEQPMDATLPFLFQEIERRLKFLKNLLSSEIETHHENPHHLRDLALRMALLERAFTEWTEITTVTPRRQDHFDAQISVPDSPPDIDDVDSHSMCSCTKPSPFQSEEGEEVTAVGDGEGECREKKKKKNKKKKKKKKVLLGKKGLAMAIVTAILAVWLATESFSAVISGHYEENEFLAPT</sequence>